<keyword evidence="4" id="KW-1185">Reference proteome</keyword>
<keyword evidence="2" id="KW-0812">Transmembrane</keyword>
<keyword evidence="2" id="KW-0472">Membrane</keyword>
<name>A0A553NTM5_TIGCA</name>
<evidence type="ECO:0000256" key="1">
    <source>
        <dbReference type="SAM" id="MobiDB-lite"/>
    </source>
</evidence>
<gene>
    <name evidence="3" type="ORF">TCAL_15101</name>
</gene>
<dbReference type="Proteomes" id="UP000318571">
    <property type="component" value="Chromosome 1"/>
</dbReference>
<evidence type="ECO:0000313" key="4">
    <source>
        <dbReference type="Proteomes" id="UP000318571"/>
    </source>
</evidence>
<protein>
    <submittedName>
        <fullName evidence="3">Uncharacterized protein</fullName>
    </submittedName>
</protein>
<dbReference type="AlphaFoldDB" id="A0A553NTM5"/>
<feature type="compositionally biased region" description="Polar residues" evidence="1">
    <location>
        <begin position="183"/>
        <end position="193"/>
    </location>
</feature>
<accession>A0A553NTM5</accession>
<feature type="region of interest" description="Disordered" evidence="1">
    <location>
        <begin position="262"/>
        <end position="288"/>
    </location>
</feature>
<feature type="transmembrane region" description="Helical" evidence="2">
    <location>
        <begin position="91"/>
        <end position="114"/>
    </location>
</feature>
<organism evidence="3 4">
    <name type="scientific">Tigriopus californicus</name>
    <name type="common">Marine copepod</name>
    <dbReference type="NCBI Taxonomy" id="6832"/>
    <lineage>
        <taxon>Eukaryota</taxon>
        <taxon>Metazoa</taxon>
        <taxon>Ecdysozoa</taxon>
        <taxon>Arthropoda</taxon>
        <taxon>Crustacea</taxon>
        <taxon>Multicrustacea</taxon>
        <taxon>Hexanauplia</taxon>
        <taxon>Copepoda</taxon>
        <taxon>Harpacticoida</taxon>
        <taxon>Harpacticidae</taxon>
        <taxon>Tigriopus</taxon>
    </lineage>
</organism>
<reference evidence="3 4" key="1">
    <citation type="journal article" date="2018" name="Nat. Ecol. Evol.">
        <title>Genomic signatures of mitonuclear coevolution across populations of Tigriopus californicus.</title>
        <authorList>
            <person name="Barreto F.S."/>
            <person name="Watson E.T."/>
            <person name="Lima T.G."/>
            <person name="Willett C.S."/>
            <person name="Edmands S."/>
            <person name="Li W."/>
            <person name="Burton R.S."/>
        </authorList>
    </citation>
    <scope>NUCLEOTIDE SEQUENCE [LARGE SCALE GENOMIC DNA]</scope>
    <source>
        <strain evidence="3 4">San Diego</strain>
    </source>
</reference>
<dbReference type="STRING" id="6832.A0A553NTM5"/>
<comment type="caution">
    <text evidence="3">The sequence shown here is derived from an EMBL/GenBank/DDBJ whole genome shotgun (WGS) entry which is preliminary data.</text>
</comment>
<dbReference type="EMBL" id="VCGU01000010">
    <property type="protein sequence ID" value="TRY68780.1"/>
    <property type="molecule type" value="Genomic_DNA"/>
</dbReference>
<proteinExistence type="predicted"/>
<evidence type="ECO:0000256" key="2">
    <source>
        <dbReference type="SAM" id="Phobius"/>
    </source>
</evidence>
<evidence type="ECO:0000313" key="3">
    <source>
        <dbReference type="EMBL" id="TRY68780.1"/>
    </source>
</evidence>
<feature type="region of interest" description="Disordered" evidence="1">
    <location>
        <begin position="162"/>
        <end position="196"/>
    </location>
</feature>
<feature type="transmembrane region" description="Helical" evidence="2">
    <location>
        <begin position="126"/>
        <end position="145"/>
    </location>
</feature>
<sequence>MIGAMPAVSVRHERRKKKTETPIIKIGSRPNHLLLKPHNKGEASVSSPLHSGHLTSLNNSRAGTPIPGDDDEMIHTTTYFRYGDECFYAKLSLLHFVIFFLLGGLTVLIVGAVQFKKEAGLSYLRYHFLVVGAMLLIIGVFLLVIKCVWFRIPYPIVEFVTSSPNSPSHKGDASLEHVLGSNPMPSASPSGGSENLHLVNRRKFSNDNVHGSPLERVKRRQSSDLREIRRVANPNLKGVNLTSLNGGLDSAALKKMASQGGTTTFGGQMKSSASSGNINNLDSRQSPV</sequence>
<keyword evidence="2" id="KW-1133">Transmembrane helix</keyword>